<reference evidence="3 4" key="1">
    <citation type="submission" date="2019-12" db="EMBL/GenBank/DDBJ databases">
        <title>Nocardia macrotermitis sp. nov. and Nocardia aurantia sp. nov., isolated from the gut of the fungus growing-termite Macrotermes natalensis.</title>
        <authorList>
            <person name="Christine B."/>
            <person name="Rene B."/>
        </authorList>
    </citation>
    <scope>NUCLEOTIDE SEQUENCE [LARGE SCALE GENOMIC DNA]</scope>
    <source>
        <strain evidence="3 4">DSM 102126</strain>
    </source>
</reference>
<evidence type="ECO:0000256" key="2">
    <source>
        <dbReference type="SAM" id="Phobius"/>
    </source>
</evidence>
<keyword evidence="2" id="KW-1133">Transmembrane helix</keyword>
<name>A0A6I4W727_9ACTN</name>
<comment type="caution">
    <text evidence="3">The sequence shown here is derived from an EMBL/GenBank/DDBJ whole genome shotgun (WGS) entry which is preliminary data.</text>
</comment>
<dbReference type="RefSeq" id="WP_161101172.1">
    <property type="nucleotide sequence ID" value="NZ_JBHLYI010000002.1"/>
</dbReference>
<accession>A0A6I4W727</accession>
<keyword evidence="2" id="KW-0812">Transmembrane</keyword>
<gene>
    <name evidence="3" type="ORF">GQ466_02790</name>
</gene>
<sequence length="201" mass="20813">MRAVLSGWTAAALVFALGFGALLVLGPADTGDDLDQILRVHVPWIAANFLAAWASGAYLRRQVGVAARILLVLAVPAAATVAGVAAGVPRTFSAFGVVLHVIEALFGVAVGLAMARGLARDASEDLPPGELEKGWEGFYGQTVPPEQAPWLQTPNAPDPLAEPLRDEPVWPRPPGAPLPMPAPPAEDPRPNDGPPSAFGAS</sequence>
<evidence type="ECO:0000256" key="1">
    <source>
        <dbReference type="SAM" id="MobiDB-lite"/>
    </source>
</evidence>
<dbReference type="AlphaFoldDB" id="A0A6I4W727"/>
<feature type="transmembrane region" description="Helical" evidence="2">
    <location>
        <begin position="94"/>
        <end position="115"/>
    </location>
</feature>
<keyword evidence="2" id="KW-0472">Membrane</keyword>
<feature type="transmembrane region" description="Helical" evidence="2">
    <location>
        <begin position="66"/>
        <end position="88"/>
    </location>
</feature>
<dbReference type="OrthoDB" id="3483950at2"/>
<dbReference type="EMBL" id="WUTW01000001">
    <property type="protein sequence ID" value="MXQ62954.1"/>
    <property type="molecule type" value="Genomic_DNA"/>
</dbReference>
<feature type="region of interest" description="Disordered" evidence="1">
    <location>
        <begin position="123"/>
        <end position="201"/>
    </location>
</feature>
<keyword evidence="4" id="KW-1185">Reference proteome</keyword>
<dbReference type="Proteomes" id="UP000431901">
    <property type="component" value="Unassembled WGS sequence"/>
</dbReference>
<proteinExistence type="predicted"/>
<feature type="transmembrane region" description="Helical" evidence="2">
    <location>
        <begin position="40"/>
        <end position="59"/>
    </location>
</feature>
<feature type="compositionally biased region" description="Pro residues" evidence="1">
    <location>
        <begin position="170"/>
        <end position="185"/>
    </location>
</feature>
<organism evidence="3 4">
    <name type="scientific">Actinomadura rayongensis</name>
    <dbReference type="NCBI Taxonomy" id="1429076"/>
    <lineage>
        <taxon>Bacteria</taxon>
        <taxon>Bacillati</taxon>
        <taxon>Actinomycetota</taxon>
        <taxon>Actinomycetes</taxon>
        <taxon>Streptosporangiales</taxon>
        <taxon>Thermomonosporaceae</taxon>
        <taxon>Actinomadura</taxon>
    </lineage>
</organism>
<protein>
    <submittedName>
        <fullName evidence="3">Uncharacterized protein</fullName>
    </submittedName>
</protein>
<evidence type="ECO:0000313" key="4">
    <source>
        <dbReference type="Proteomes" id="UP000431901"/>
    </source>
</evidence>
<evidence type="ECO:0000313" key="3">
    <source>
        <dbReference type="EMBL" id="MXQ62954.1"/>
    </source>
</evidence>